<dbReference type="AlphaFoldDB" id="A0A9P0GL92"/>
<evidence type="ECO:0000259" key="11">
    <source>
        <dbReference type="Pfam" id="PF07885"/>
    </source>
</evidence>
<dbReference type="GO" id="GO:0022841">
    <property type="term" value="F:potassium ion leak channel activity"/>
    <property type="evidence" value="ECO:0007669"/>
    <property type="project" value="TreeGrafter"/>
</dbReference>
<evidence type="ECO:0000256" key="7">
    <source>
        <dbReference type="ARBA" id="ARBA00023303"/>
    </source>
</evidence>
<feature type="transmembrane region" description="Helical" evidence="10">
    <location>
        <begin position="33"/>
        <end position="57"/>
    </location>
</feature>
<organism evidence="12 13">
    <name type="scientific">Psylliodes chrysocephalus</name>
    <dbReference type="NCBI Taxonomy" id="3402493"/>
    <lineage>
        <taxon>Eukaryota</taxon>
        <taxon>Metazoa</taxon>
        <taxon>Ecdysozoa</taxon>
        <taxon>Arthropoda</taxon>
        <taxon>Hexapoda</taxon>
        <taxon>Insecta</taxon>
        <taxon>Pterygota</taxon>
        <taxon>Neoptera</taxon>
        <taxon>Endopterygota</taxon>
        <taxon>Coleoptera</taxon>
        <taxon>Polyphaga</taxon>
        <taxon>Cucujiformia</taxon>
        <taxon>Chrysomeloidea</taxon>
        <taxon>Chrysomelidae</taxon>
        <taxon>Galerucinae</taxon>
        <taxon>Alticini</taxon>
        <taxon>Psylliodes</taxon>
    </lineage>
</organism>
<reference evidence="12" key="1">
    <citation type="submission" date="2022-01" db="EMBL/GenBank/DDBJ databases">
        <authorList>
            <person name="King R."/>
        </authorList>
    </citation>
    <scope>NUCLEOTIDE SEQUENCE</scope>
</reference>
<feature type="region of interest" description="Disordered" evidence="9">
    <location>
        <begin position="209"/>
        <end position="317"/>
    </location>
</feature>
<feature type="compositionally biased region" description="Polar residues" evidence="9">
    <location>
        <begin position="292"/>
        <end position="305"/>
    </location>
</feature>
<keyword evidence="3 8" id="KW-0812">Transmembrane</keyword>
<accession>A0A9P0GL92</accession>
<feature type="compositionally biased region" description="Basic residues" evidence="9">
    <location>
        <begin position="377"/>
        <end position="386"/>
    </location>
</feature>
<gene>
    <name evidence="12" type="ORF">PSYICH_LOCUS15487</name>
</gene>
<feature type="transmembrane region" description="Helical" evidence="10">
    <location>
        <begin position="163"/>
        <end position="185"/>
    </location>
</feature>
<feature type="compositionally biased region" description="Basic residues" evidence="9">
    <location>
        <begin position="421"/>
        <end position="430"/>
    </location>
</feature>
<keyword evidence="5 8" id="KW-0406">Ion transport</keyword>
<dbReference type="Gene3D" id="1.10.287.70">
    <property type="match status" value="2"/>
</dbReference>
<dbReference type="PRINTS" id="PR01333">
    <property type="entry name" value="2POREKCHANEL"/>
</dbReference>
<evidence type="ECO:0000256" key="1">
    <source>
        <dbReference type="ARBA" id="ARBA00004141"/>
    </source>
</evidence>
<feature type="compositionally biased region" description="Polar residues" evidence="9">
    <location>
        <begin position="272"/>
        <end position="284"/>
    </location>
</feature>
<dbReference type="PANTHER" id="PTHR11003:SF334">
    <property type="entry name" value="FI03418P"/>
    <property type="match status" value="1"/>
</dbReference>
<dbReference type="Pfam" id="PF07885">
    <property type="entry name" value="Ion_trans_2"/>
    <property type="match status" value="2"/>
</dbReference>
<keyword evidence="4 10" id="KW-1133">Transmembrane helix</keyword>
<dbReference type="InterPro" id="IPR013099">
    <property type="entry name" value="K_chnl_dom"/>
</dbReference>
<keyword evidence="7 8" id="KW-0407">Ion channel</keyword>
<proteinExistence type="inferred from homology"/>
<dbReference type="SUPFAM" id="SSF81324">
    <property type="entry name" value="Voltage-gated potassium channels"/>
    <property type="match status" value="2"/>
</dbReference>
<dbReference type="EMBL" id="OV651821">
    <property type="protein sequence ID" value="CAH1115282.1"/>
    <property type="molecule type" value="Genomic_DNA"/>
</dbReference>
<dbReference type="GO" id="GO:0005886">
    <property type="term" value="C:plasma membrane"/>
    <property type="evidence" value="ECO:0007669"/>
    <property type="project" value="TreeGrafter"/>
</dbReference>
<keyword evidence="2 8" id="KW-0813">Transport</keyword>
<dbReference type="OrthoDB" id="297496at2759"/>
<feature type="region of interest" description="Disordered" evidence="9">
    <location>
        <begin position="350"/>
        <end position="444"/>
    </location>
</feature>
<keyword evidence="13" id="KW-1185">Reference proteome</keyword>
<evidence type="ECO:0000256" key="2">
    <source>
        <dbReference type="ARBA" id="ARBA00022448"/>
    </source>
</evidence>
<sequence>MSRYKSDPEIADYETTKCCTSFLHYSWKTITCLFSHVTLVSMVVSYCVLGAFTFEALEVDNERMVKRGIYKIRENITWHLWNFTQEMDALDQENFTKGAVIYLKAFENSLLNKMNKDGWDGEEDPEKVQWTRTGSLFYSIIVITTIGYGHIAPKTTWGKVVTIFYAILGIPLMLLCLSNIGDIMATSFKFLYWRVCCYMCQKKPKKLKRGRSMRGSFRSDGNKFSRSRNGSFRRYTRSPRGPAKRLADMGPMSHSDTELRYLDDSYPRNLTLPRTRSGRFQRSQDAQRKISRISSASSPPVQQNHAPPPRGYSLDRKKSTTKDYGMELDPISIDNTPILFNKYIVGKDGGFDRMIPGKGLTPRQMDSQKRSTSMPPRRARSMSRHRQFLEPPRYPSPDTTDVEEDLDSLKDRPRQSPSRRLPSRGKRGRSKSPNARLSPSPKMMNPMGYGLRSRYFDEESDTDYYYDTDTYEAGKTRIRPVPIWLCVFLVVSYILAGAYLFMTWEGWEYLDAAYFCFITLTTIGFGDLVPAKEVSRDNDRAAISIALCSLYLLFGISLLAMSFNLVQEEVIGKVKSVAKSLGIIKSNSDDDDDDDTDD</sequence>
<protein>
    <recommendedName>
        <fullName evidence="11">Potassium channel domain-containing protein</fullName>
    </recommendedName>
</protein>
<evidence type="ECO:0000313" key="13">
    <source>
        <dbReference type="Proteomes" id="UP001153636"/>
    </source>
</evidence>
<dbReference type="GO" id="GO:0015271">
    <property type="term" value="F:outward rectifier potassium channel activity"/>
    <property type="evidence" value="ECO:0007669"/>
    <property type="project" value="TreeGrafter"/>
</dbReference>
<dbReference type="GO" id="GO:0030322">
    <property type="term" value="P:stabilization of membrane potential"/>
    <property type="evidence" value="ECO:0007669"/>
    <property type="project" value="TreeGrafter"/>
</dbReference>
<evidence type="ECO:0000256" key="4">
    <source>
        <dbReference type="ARBA" id="ARBA00022989"/>
    </source>
</evidence>
<comment type="subcellular location">
    <subcellularLocation>
        <location evidence="1">Membrane</location>
        <topology evidence="1">Multi-pass membrane protein</topology>
    </subcellularLocation>
</comment>
<feature type="domain" description="Potassium channel" evidence="11">
    <location>
        <begin position="129"/>
        <end position="184"/>
    </location>
</feature>
<evidence type="ECO:0000256" key="8">
    <source>
        <dbReference type="RuleBase" id="RU003857"/>
    </source>
</evidence>
<name>A0A9P0GL92_9CUCU</name>
<dbReference type="PANTHER" id="PTHR11003">
    <property type="entry name" value="POTASSIUM CHANNEL, SUBFAMILY K"/>
    <property type="match status" value="1"/>
</dbReference>
<feature type="compositionally biased region" description="Basic and acidic residues" evidence="9">
    <location>
        <begin position="255"/>
        <end position="266"/>
    </location>
</feature>
<evidence type="ECO:0000256" key="10">
    <source>
        <dbReference type="SAM" id="Phobius"/>
    </source>
</evidence>
<feature type="transmembrane region" description="Helical" evidence="10">
    <location>
        <begin position="481"/>
        <end position="500"/>
    </location>
</feature>
<evidence type="ECO:0000256" key="6">
    <source>
        <dbReference type="ARBA" id="ARBA00023136"/>
    </source>
</evidence>
<dbReference type="Proteomes" id="UP001153636">
    <property type="component" value="Chromosome 9"/>
</dbReference>
<feature type="transmembrane region" description="Helical" evidence="10">
    <location>
        <begin position="541"/>
        <end position="563"/>
    </location>
</feature>
<evidence type="ECO:0000256" key="5">
    <source>
        <dbReference type="ARBA" id="ARBA00023065"/>
    </source>
</evidence>
<feature type="domain" description="Potassium channel" evidence="11">
    <location>
        <begin position="489"/>
        <end position="568"/>
    </location>
</feature>
<keyword evidence="6 10" id="KW-0472">Membrane</keyword>
<evidence type="ECO:0000313" key="12">
    <source>
        <dbReference type="EMBL" id="CAH1115282.1"/>
    </source>
</evidence>
<feature type="transmembrane region" description="Helical" evidence="10">
    <location>
        <begin position="135"/>
        <end position="151"/>
    </location>
</feature>
<comment type="similarity">
    <text evidence="8">Belongs to the two pore domain potassium channel (TC 1.A.1.8) family.</text>
</comment>
<evidence type="ECO:0000256" key="3">
    <source>
        <dbReference type="ARBA" id="ARBA00022692"/>
    </source>
</evidence>
<feature type="transmembrane region" description="Helical" evidence="10">
    <location>
        <begin position="512"/>
        <end position="529"/>
    </location>
</feature>
<dbReference type="InterPro" id="IPR003280">
    <property type="entry name" value="2pore_dom_K_chnl"/>
</dbReference>
<evidence type="ECO:0000256" key="9">
    <source>
        <dbReference type="SAM" id="MobiDB-lite"/>
    </source>
</evidence>